<evidence type="ECO:0000313" key="2">
    <source>
        <dbReference type="EMBL" id="MPC54439.1"/>
    </source>
</evidence>
<name>A0A5B7GA02_PORTR</name>
<gene>
    <name evidence="2" type="ORF">E2C01_048355</name>
</gene>
<evidence type="ECO:0000313" key="3">
    <source>
        <dbReference type="Proteomes" id="UP000324222"/>
    </source>
</evidence>
<organism evidence="2 3">
    <name type="scientific">Portunus trituberculatus</name>
    <name type="common">Swimming crab</name>
    <name type="synonym">Neptunus trituberculatus</name>
    <dbReference type="NCBI Taxonomy" id="210409"/>
    <lineage>
        <taxon>Eukaryota</taxon>
        <taxon>Metazoa</taxon>
        <taxon>Ecdysozoa</taxon>
        <taxon>Arthropoda</taxon>
        <taxon>Crustacea</taxon>
        <taxon>Multicrustacea</taxon>
        <taxon>Malacostraca</taxon>
        <taxon>Eumalacostraca</taxon>
        <taxon>Eucarida</taxon>
        <taxon>Decapoda</taxon>
        <taxon>Pleocyemata</taxon>
        <taxon>Brachyura</taxon>
        <taxon>Eubrachyura</taxon>
        <taxon>Portunoidea</taxon>
        <taxon>Portunidae</taxon>
        <taxon>Portuninae</taxon>
        <taxon>Portunus</taxon>
    </lineage>
</organism>
<dbReference type="Proteomes" id="UP000324222">
    <property type="component" value="Unassembled WGS sequence"/>
</dbReference>
<comment type="caution">
    <text evidence="2">The sequence shown here is derived from an EMBL/GenBank/DDBJ whole genome shotgun (WGS) entry which is preliminary data.</text>
</comment>
<dbReference type="AlphaFoldDB" id="A0A5B7GA02"/>
<proteinExistence type="predicted"/>
<protein>
    <submittedName>
        <fullName evidence="2">Uncharacterized protein</fullName>
    </submittedName>
</protein>
<sequence length="136" mass="15005">MQHASTRPRQAAPEPSYADHTPLRDGVRAHRCGCRTDWNSSILQPHESTVFPRINTSRLKLCSDVLANVGEVRRPAGTQNIEQKHGGQSCGGFQGPAREARCSAVRPEGAAASRAGEREMRTVLPNQHFLRHSLRC</sequence>
<feature type="region of interest" description="Disordered" evidence="1">
    <location>
        <begin position="1"/>
        <end position="24"/>
    </location>
</feature>
<accession>A0A5B7GA02</accession>
<dbReference type="EMBL" id="VSRR010012358">
    <property type="protein sequence ID" value="MPC54439.1"/>
    <property type="molecule type" value="Genomic_DNA"/>
</dbReference>
<keyword evidence="3" id="KW-1185">Reference proteome</keyword>
<evidence type="ECO:0000256" key="1">
    <source>
        <dbReference type="SAM" id="MobiDB-lite"/>
    </source>
</evidence>
<reference evidence="2 3" key="1">
    <citation type="submission" date="2019-05" db="EMBL/GenBank/DDBJ databases">
        <title>Another draft genome of Portunus trituberculatus and its Hox gene families provides insights of decapod evolution.</title>
        <authorList>
            <person name="Jeong J.-H."/>
            <person name="Song I."/>
            <person name="Kim S."/>
            <person name="Choi T."/>
            <person name="Kim D."/>
            <person name="Ryu S."/>
            <person name="Kim W."/>
        </authorList>
    </citation>
    <scope>NUCLEOTIDE SEQUENCE [LARGE SCALE GENOMIC DNA]</scope>
    <source>
        <tissue evidence="2">Muscle</tissue>
    </source>
</reference>